<comment type="caution">
    <text evidence="1">The sequence shown here is derived from an EMBL/GenBank/DDBJ whole genome shotgun (WGS) entry which is preliminary data.</text>
</comment>
<name>A0A0W8BU52_PHYNI</name>
<organism evidence="1 2">
    <name type="scientific">Phytophthora nicotianae</name>
    <name type="common">Potato buckeye rot agent</name>
    <name type="synonym">Phytophthora parasitica</name>
    <dbReference type="NCBI Taxonomy" id="4792"/>
    <lineage>
        <taxon>Eukaryota</taxon>
        <taxon>Sar</taxon>
        <taxon>Stramenopiles</taxon>
        <taxon>Oomycota</taxon>
        <taxon>Peronosporomycetes</taxon>
        <taxon>Peronosporales</taxon>
        <taxon>Peronosporaceae</taxon>
        <taxon>Phytophthora</taxon>
    </lineage>
</organism>
<dbReference type="InterPro" id="IPR028945">
    <property type="entry name" value="Get1"/>
</dbReference>
<gene>
    <name evidence="1" type="ORF">AM587_10005081</name>
</gene>
<evidence type="ECO:0000313" key="1">
    <source>
        <dbReference type="EMBL" id="KUF75378.1"/>
    </source>
</evidence>
<protein>
    <submittedName>
        <fullName evidence="1">Tail-anchored protein insertion receptor WRB</fullName>
    </submittedName>
</protein>
<dbReference type="GO" id="GO:0071816">
    <property type="term" value="P:tail-anchored membrane protein insertion into ER membrane"/>
    <property type="evidence" value="ECO:0007669"/>
    <property type="project" value="InterPro"/>
</dbReference>
<dbReference type="OrthoDB" id="69461at2759"/>
<accession>A0A0W8BU52</accession>
<sequence>MKHPIVTTLNHPQKRISFPIVSMTMELPTITALKVYDVLLIALVMFAMDLAMKLWNGRGTQLSPAEQKLMGEYNAQVRLVNRLNSVETFVEQAKATRKMNALKKEMQELAVERLATSAPSELQKQFDRIRTPALMGLLMLYYWNEPLVVLPQGYMLPVERLMSFPGFPLGAISAMGWAGICRRVSAKILS</sequence>
<dbReference type="STRING" id="4790.A0A0W8BU52"/>
<dbReference type="AlphaFoldDB" id="A0A0W8BU52"/>
<keyword evidence="1" id="KW-0675">Receptor</keyword>
<proteinExistence type="predicted"/>
<dbReference type="EMBL" id="LNFO01006006">
    <property type="protein sequence ID" value="KUF75378.1"/>
    <property type="molecule type" value="Genomic_DNA"/>
</dbReference>
<reference evidence="1 2" key="1">
    <citation type="submission" date="2015-11" db="EMBL/GenBank/DDBJ databases">
        <title>Genomes and virulence difference between two physiological races of Phytophthora nicotianae.</title>
        <authorList>
            <person name="Liu H."/>
            <person name="Ma X."/>
            <person name="Yu H."/>
            <person name="Fang D."/>
            <person name="Li Y."/>
            <person name="Wang X."/>
            <person name="Wang W."/>
            <person name="Dong Y."/>
            <person name="Xiao B."/>
        </authorList>
    </citation>
    <scope>NUCLEOTIDE SEQUENCE [LARGE SCALE GENOMIC DNA]</scope>
    <source>
        <strain evidence="2">race 0</strain>
    </source>
</reference>
<evidence type="ECO:0000313" key="2">
    <source>
        <dbReference type="Proteomes" id="UP000052943"/>
    </source>
</evidence>
<dbReference type="Pfam" id="PF04420">
    <property type="entry name" value="CHD5"/>
    <property type="match status" value="1"/>
</dbReference>
<dbReference type="Proteomes" id="UP000052943">
    <property type="component" value="Unassembled WGS sequence"/>
</dbReference>